<dbReference type="CDD" id="cd00757">
    <property type="entry name" value="ThiF_MoeB_HesA_family"/>
    <property type="match status" value="1"/>
</dbReference>
<dbReference type="GO" id="GO:0016779">
    <property type="term" value="F:nucleotidyltransferase activity"/>
    <property type="evidence" value="ECO:0007669"/>
    <property type="project" value="TreeGrafter"/>
</dbReference>
<gene>
    <name evidence="3" type="ORF">HMPREF1015_01737</name>
</gene>
<dbReference type="GO" id="GO:0008146">
    <property type="term" value="F:sulfotransferase activity"/>
    <property type="evidence" value="ECO:0007669"/>
    <property type="project" value="TreeGrafter"/>
</dbReference>
<organism evidence="3 4">
    <name type="scientific">Bacillus smithii 7_3_47FAA</name>
    <dbReference type="NCBI Taxonomy" id="665952"/>
    <lineage>
        <taxon>Bacteria</taxon>
        <taxon>Bacillati</taxon>
        <taxon>Bacillota</taxon>
        <taxon>Bacilli</taxon>
        <taxon>Bacillales</taxon>
        <taxon>Bacillaceae</taxon>
        <taxon>Bacillus</taxon>
    </lineage>
</organism>
<dbReference type="EMBL" id="ACWF01000085">
    <property type="protein sequence ID" value="EHL78244.1"/>
    <property type="molecule type" value="Genomic_DNA"/>
</dbReference>
<dbReference type="InterPro" id="IPR000594">
    <property type="entry name" value="ThiF_NAD_FAD-bd"/>
</dbReference>
<dbReference type="PANTHER" id="PTHR10953">
    <property type="entry name" value="UBIQUITIN-ACTIVATING ENZYME E1"/>
    <property type="match status" value="1"/>
</dbReference>
<dbReference type="GO" id="GO:0005829">
    <property type="term" value="C:cytosol"/>
    <property type="evidence" value="ECO:0007669"/>
    <property type="project" value="TreeGrafter"/>
</dbReference>
<dbReference type="Gene3D" id="3.40.50.720">
    <property type="entry name" value="NAD(P)-binding Rossmann-like Domain"/>
    <property type="match status" value="1"/>
</dbReference>
<protein>
    <recommendedName>
        <fullName evidence="2">THIF-type NAD/FAD binding fold domain-containing protein</fullName>
    </recommendedName>
</protein>
<dbReference type="Pfam" id="PF00899">
    <property type="entry name" value="ThiF"/>
    <property type="match status" value="1"/>
</dbReference>
<dbReference type="InterPro" id="IPR045886">
    <property type="entry name" value="ThiF/MoeB/HesA"/>
</dbReference>
<evidence type="ECO:0000259" key="2">
    <source>
        <dbReference type="Pfam" id="PF00899"/>
    </source>
</evidence>
<dbReference type="InterPro" id="IPR035985">
    <property type="entry name" value="Ubiquitin-activating_enz"/>
</dbReference>
<comment type="similarity">
    <text evidence="1">Belongs to the HesA/MoeB/ThiF family.</text>
</comment>
<dbReference type="GO" id="GO:0004792">
    <property type="term" value="F:thiosulfate-cyanide sulfurtransferase activity"/>
    <property type="evidence" value="ECO:0007669"/>
    <property type="project" value="TreeGrafter"/>
</dbReference>
<reference evidence="3 4" key="1">
    <citation type="submission" date="2011-09" db="EMBL/GenBank/DDBJ databases">
        <title>The Genome Sequence of Bacillus smithii 7_3_47FAA.</title>
        <authorList>
            <consortium name="The Broad Institute Genome Sequencing Platform"/>
            <person name="Earl A."/>
            <person name="Ward D."/>
            <person name="Feldgarden M."/>
            <person name="Gevers D."/>
            <person name="Daigneault M."/>
            <person name="Strauss J."/>
            <person name="Allen-Vercoe E."/>
            <person name="Young S.K."/>
            <person name="Zeng Q."/>
            <person name="Gargeya S."/>
            <person name="Fitzgerald M."/>
            <person name="Haas B."/>
            <person name="Abouelleil A."/>
            <person name="Alvarado L."/>
            <person name="Arachchi H.M."/>
            <person name="Berlin A."/>
            <person name="Brown A."/>
            <person name="Chapman S.B."/>
            <person name="Chen Z."/>
            <person name="Dunbar C."/>
            <person name="Freedman E."/>
            <person name="Gearin G."/>
            <person name="Goldberg J."/>
            <person name="Griggs A."/>
            <person name="Gujja S."/>
            <person name="Heiman D."/>
            <person name="Howarth C."/>
            <person name="Larson L."/>
            <person name="Lui A."/>
            <person name="MacDonald P.J.P."/>
            <person name="Montmayeur A."/>
            <person name="Murphy C."/>
            <person name="Neiman D."/>
            <person name="Pearson M."/>
            <person name="Priest M."/>
            <person name="Roberts A."/>
            <person name="Saif S."/>
            <person name="Shea T."/>
            <person name="Shenoy N."/>
            <person name="Sisk P."/>
            <person name="Stolte C."/>
            <person name="Sykes S."/>
            <person name="Wortman J."/>
            <person name="Nusbaum C."/>
            <person name="Birren B."/>
        </authorList>
    </citation>
    <scope>NUCLEOTIDE SEQUENCE [LARGE SCALE GENOMIC DNA]</scope>
    <source>
        <strain evidence="3 4">7_3_47FAA</strain>
    </source>
</reference>
<dbReference type="FunFam" id="3.40.50.720:FF:000080">
    <property type="entry name" value="Thiazole biosynthesis adenylyltransferase ThiF"/>
    <property type="match status" value="1"/>
</dbReference>
<dbReference type="AlphaFoldDB" id="G9QKP8"/>
<dbReference type="PATRIC" id="fig|665952.3.peg.1597"/>
<dbReference type="HOGENOM" id="CLU_013325_10_1_9"/>
<keyword evidence="4" id="KW-1185">Reference proteome</keyword>
<feature type="domain" description="THIF-type NAD/FAD binding fold" evidence="2">
    <location>
        <begin position="6"/>
        <end position="241"/>
    </location>
</feature>
<dbReference type="SUPFAM" id="SSF69572">
    <property type="entry name" value="Activating enzymes of the ubiquitin-like proteins"/>
    <property type="match status" value="1"/>
</dbReference>
<proteinExistence type="inferred from homology"/>
<evidence type="ECO:0000313" key="3">
    <source>
        <dbReference type="EMBL" id="EHL78244.1"/>
    </source>
</evidence>
<sequence>MSDMRYSRQILFQGIGQEGQKRIQNSHAAIIGMGALGSASAEMLVRAGVGKLTIVDRDYVELSNLHRQQLYTEKDAEENLPKVMAAKKRLEAINRDVVIDAKLEEANPNTLESLLPVDVIIDGLDNFETRMMINDFAQKHQIPWIYGACVASYGVSLSILPGETPCLHCLMEEIPLNGENCDTVGIISPAVQMVSTYQVAEALKILSGQKQHVRKTLISFDLWKNEFSQINVRSLKKAECPSCGIRPSYPFLKYKNWGKAEVLCGRDAVQIRPGQQHKINLPALKEKFEIVNENPYLIVLQLEGKRVVLFRDGRAIIHGESDQKHARSLYQKYIGG</sequence>
<dbReference type="Proteomes" id="UP000011747">
    <property type="component" value="Unassembled WGS sequence"/>
</dbReference>
<accession>G9QKP8</accession>
<dbReference type="GO" id="GO:0008641">
    <property type="term" value="F:ubiquitin-like modifier activating enzyme activity"/>
    <property type="evidence" value="ECO:0007669"/>
    <property type="project" value="InterPro"/>
</dbReference>
<name>G9QKP8_9BACI</name>
<dbReference type="PANTHER" id="PTHR10953:SF102">
    <property type="entry name" value="ADENYLYLTRANSFERASE AND SULFURTRANSFERASE MOCS3"/>
    <property type="match status" value="1"/>
</dbReference>
<evidence type="ECO:0000313" key="4">
    <source>
        <dbReference type="Proteomes" id="UP000011747"/>
    </source>
</evidence>
<comment type="caution">
    <text evidence="3">The sequence shown here is derived from an EMBL/GenBank/DDBJ whole genome shotgun (WGS) entry which is preliminary data.</text>
</comment>
<evidence type="ECO:0000256" key="1">
    <source>
        <dbReference type="ARBA" id="ARBA00009919"/>
    </source>
</evidence>